<keyword evidence="2" id="KW-0479">Metal-binding</keyword>
<protein>
    <submittedName>
        <fullName evidence="5">Molybdate ABC transporter substrate-binding protein</fullName>
    </submittedName>
</protein>
<accession>A0ABY5KB19</accession>
<dbReference type="PROSITE" id="PS51257">
    <property type="entry name" value="PROKAR_LIPOPROTEIN"/>
    <property type="match status" value="1"/>
</dbReference>
<dbReference type="Proteomes" id="UP001315860">
    <property type="component" value="Chromosome"/>
</dbReference>
<evidence type="ECO:0000313" key="6">
    <source>
        <dbReference type="Proteomes" id="UP001315860"/>
    </source>
</evidence>
<dbReference type="PANTHER" id="PTHR30632:SF0">
    <property type="entry name" value="SULFATE-BINDING PROTEIN"/>
    <property type="match status" value="1"/>
</dbReference>
<dbReference type="CDD" id="cd13538">
    <property type="entry name" value="PBP2_ModA_like_1"/>
    <property type="match status" value="1"/>
</dbReference>
<feature type="signal peptide" evidence="4">
    <location>
        <begin position="1"/>
        <end position="20"/>
    </location>
</feature>
<proteinExistence type="inferred from homology"/>
<dbReference type="Gene3D" id="3.40.190.10">
    <property type="entry name" value="Periplasmic binding protein-like II"/>
    <property type="match status" value="2"/>
</dbReference>
<dbReference type="InterPro" id="IPR050682">
    <property type="entry name" value="ModA/WtpA"/>
</dbReference>
<dbReference type="PANTHER" id="PTHR30632">
    <property type="entry name" value="MOLYBDATE-BINDING PERIPLASMIC PROTEIN"/>
    <property type="match status" value="1"/>
</dbReference>
<evidence type="ECO:0000256" key="1">
    <source>
        <dbReference type="ARBA" id="ARBA00009175"/>
    </source>
</evidence>
<name>A0ABY5KB19_9ACTN</name>
<dbReference type="SUPFAM" id="SSF53850">
    <property type="entry name" value="Periplasmic binding protein-like II"/>
    <property type="match status" value="1"/>
</dbReference>
<keyword evidence="3 4" id="KW-0732">Signal</keyword>
<comment type="similarity">
    <text evidence="1">Belongs to the bacterial solute-binding protein ModA family.</text>
</comment>
<sequence length="251" mass="25673">MRRALAGTLAGLLLAGTAACGIGDGGSDDRRLEVFAAASLTPAFTEIAREFEDRHDGVEVRLSFGGSSTLAAQIGEGAPADVFAAADESTMARVQQDAADPSPVVFATNTLVLVVPVDDPAGIESVDDLSRAGVKVVLCAPRVPCGAASRRLLAATGTRAQPVSEEQAVSDVMGKVTSGQADAGLVYRTDALAAGDRVRSIQIPGAARVVNRYPITALGGSDRSALAEEFVEFVSGDEARTVLTEAGFGTP</sequence>
<evidence type="ECO:0000256" key="2">
    <source>
        <dbReference type="ARBA" id="ARBA00022723"/>
    </source>
</evidence>
<keyword evidence="6" id="KW-1185">Reference proteome</keyword>
<organism evidence="5 6">
    <name type="scientific">Aeromicrobium duanguangcaii</name>
    <dbReference type="NCBI Taxonomy" id="2968086"/>
    <lineage>
        <taxon>Bacteria</taxon>
        <taxon>Bacillati</taxon>
        <taxon>Actinomycetota</taxon>
        <taxon>Actinomycetes</taxon>
        <taxon>Propionibacteriales</taxon>
        <taxon>Nocardioidaceae</taxon>
        <taxon>Aeromicrobium</taxon>
    </lineage>
</organism>
<evidence type="ECO:0000256" key="4">
    <source>
        <dbReference type="SAM" id="SignalP"/>
    </source>
</evidence>
<dbReference type="PIRSF" id="PIRSF004846">
    <property type="entry name" value="ModA"/>
    <property type="match status" value="1"/>
</dbReference>
<dbReference type="EMBL" id="CP101990">
    <property type="protein sequence ID" value="UUI67505.1"/>
    <property type="molecule type" value="Genomic_DNA"/>
</dbReference>
<dbReference type="RefSeq" id="WP_256766064.1">
    <property type="nucleotide sequence ID" value="NZ_CP101990.1"/>
</dbReference>
<gene>
    <name evidence="5" type="primary">modA</name>
    <name evidence="5" type="ORF">NP095_09830</name>
</gene>
<feature type="chain" id="PRO_5046407665" evidence="4">
    <location>
        <begin position="21"/>
        <end position="251"/>
    </location>
</feature>
<evidence type="ECO:0000256" key="3">
    <source>
        <dbReference type="ARBA" id="ARBA00022729"/>
    </source>
</evidence>
<evidence type="ECO:0000313" key="5">
    <source>
        <dbReference type="EMBL" id="UUI67505.1"/>
    </source>
</evidence>
<dbReference type="Pfam" id="PF13531">
    <property type="entry name" value="SBP_bac_11"/>
    <property type="match status" value="1"/>
</dbReference>
<dbReference type="InterPro" id="IPR005950">
    <property type="entry name" value="ModA"/>
</dbReference>
<reference evidence="5 6" key="1">
    <citation type="submission" date="2022-07" db="EMBL/GenBank/DDBJ databases">
        <title>Novel species in genus Aeromicrobium.</title>
        <authorList>
            <person name="Ye L."/>
        </authorList>
    </citation>
    <scope>NUCLEOTIDE SEQUENCE [LARGE SCALE GENOMIC DNA]</scope>
    <source>
        <strain evidence="6">zg-Y50</strain>
    </source>
</reference>
<dbReference type="NCBIfam" id="TIGR01256">
    <property type="entry name" value="modA"/>
    <property type="match status" value="1"/>
</dbReference>